<reference evidence="5" key="1">
    <citation type="submission" date="2016-11" db="EMBL/GenBank/DDBJ databases">
        <authorList>
            <person name="Varghese N."/>
            <person name="Submissions S."/>
        </authorList>
    </citation>
    <scope>NUCLEOTIDE SEQUENCE [LARGE SCALE GENOMIC DNA]</scope>
    <source>
        <strain evidence="5">DSM 15292</strain>
    </source>
</reference>
<dbReference type="SUPFAM" id="SSF81324">
    <property type="entry name" value="Voltage-gated potassium channels"/>
    <property type="match status" value="1"/>
</dbReference>
<dbReference type="AlphaFoldDB" id="A0A1N6G1A6"/>
<feature type="transmembrane region" description="Helical" evidence="1">
    <location>
        <begin position="535"/>
        <end position="556"/>
    </location>
</feature>
<keyword evidence="2" id="KW-0732">Signal</keyword>
<evidence type="ECO:0000256" key="2">
    <source>
        <dbReference type="SAM" id="SignalP"/>
    </source>
</evidence>
<dbReference type="EMBL" id="FSRC01000002">
    <property type="protein sequence ID" value="SIO01294.1"/>
    <property type="molecule type" value="Genomic_DNA"/>
</dbReference>
<feature type="domain" description="Potassium channel" evidence="3">
    <location>
        <begin position="492"/>
        <end position="557"/>
    </location>
</feature>
<dbReference type="OrthoDB" id="840832at2"/>
<feature type="transmembrane region" description="Helical" evidence="1">
    <location>
        <begin position="490"/>
        <end position="515"/>
    </location>
</feature>
<evidence type="ECO:0000313" key="4">
    <source>
        <dbReference type="EMBL" id="SIO01294.1"/>
    </source>
</evidence>
<gene>
    <name evidence="4" type="ORF">SAMN05444394_2891</name>
</gene>
<evidence type="ECO:0000256" key="1">
    <source>
        <dbReference type="SAM" id="Phobius"/>
    </source>
</evidence>
<proteinExistence type="predicted"/>
<evidence type="ECO:0000259" key="3">
    <source>
        <dbReference type="Pfam" id="PF07885"/>
    </source>
</evidence>
<sequence length="561" mass="65717">MKKFTIIFLLFFSQTAFCQEGAQWRTIPSLTDWVEEVNNWPDEIYRERNLKILIDPIKDKDYISFSDSVAYEPVDSFPRMTINKRINIWDIQFMGDPYLFSGLSLKNLHFKERVDFFRIKNGRLSFKNCVFDNEHQVRIINTLFYLAYYDCEFKDEFRNNNPQEPLDILFYNCRFHKSFELSSDQGIPNVYIKNSTFEEIVSFNETSKFNTVSIHQSTFKSDLLLSRLQIDNTLEVIASTISFINLDGSKLPTENTYLPFSQISHKIGVQSLTDQTYFFANKAEDFSSKTNYDHVIAQYAKLLAVYKSRSEMDSYNDCYVEMRNKQTAYSQYHYKKDRSFENWLVFSLNRFLSVFSDYGTRPSKAILISIYVILGFALIYLFFPNSWDAHGKNRILDRYRFFIKYLQRNAGVHEVYLEERKQDLMGYEEFKILISNSGKSIPRFFSATALPLYHWAVSGKRMTAKILSKFDILKGTWEDLPGSQKAWKSFLLTGTFLLALTYDLLIKVLNALMLSINTFTTLGFGEIPIKGLPRYLAIIQGFIGWFMLTIFSVSLISQLLN</sequence>
<keyword evidence="1" id="KW-0472">Membrane</keyword>
<feature type="signal peptide" evidence="2">
    <location>
        <begin position="1"/>
        <end position="18"/>
    </location>
</feature>
<keyword evidence="1" id="KW-0812">Transmembrane</keyword>
<organism evidence="4 5">
    <name type="scientific">Algoriphagus halophilus</name>
    <dbReference type="NCBI Taxonomy" id="226505"/>
    <lineage>
        <taxon>Bacteria</taxon>
        <taxon>Pseudomonadati</taxon>
        <taxon>Bacteroidota</taxon>
        <taxon>Cytophagia</taxon>
        <taxon>Cytophagales</taxon>
        <taxon>Cyclobacteriaceae</taxon>
        <taxon>Algoriphagus</taxon>
    </lineage>
</organism>
<name>A0A1N6G1A6_9BACT</name>
<dbReference type="STRING" id="226505.SAMN05444394_2891"/>
<keyword evidence="5" id="KW-1185">Reference proteome</keyword>
<dbReference type="InterPro" id="IPR013099">
    <property type="entry name" value="K_chnl_dom"/>
</dbReference>
<evidence type="ECO:0000313" key="5">
    <source>
        <dbReference type="Proteomes" id="UP000185221"/>
    </source>
</evidence>
<dbReference type="Proteomes" id="UP000185221">
    <property type="component" value="Unassembled WGS sequence"/>
</dbReference>
<protein>
    <submittedName>
        <fullName evidence="4">Ion channel</fullName>
    </submittedName>
</protein>
<accession>A0A1N6G1A6</accession>
<dbReference type="Pfam" id="PF07885">
    <property type="entry name" value="Ion_trans_2"/>
    <property type="match status" value="1"/>
</dbReference>
<keyword evidence="1" id="KW-1133">Transmembrane helix</keyword>
<dbReference type="RefSeq" id="WP_074225685.1">
    <property type="nucleotide sequence ID" value="NZ_FSRC01000002.1"/>
</dbReference>
<feature type="chain" id="PRO_5012229986" evidence="2">
    <location>
        <begin position="19"/>
        <end position="561"/>
    </location>
</feature>
<feature type="transmembrane region" description="Helical" evidence="1">
    <location>
        <begin position="365"/>
        <end position="383"/>
    </location>
</feature>